<keyword evidence="2 6" id="KW-0235">DNA replication</keyword>
<comment type="similarity">
    <text evidence="6">Belongs to the RecF family.</text>
</comment>
<dbReference type="GO" id="GO:0000731">
    <property type="term" value="P:DNA synthesis involved in DNA repair"/>
    <property type="evidence" value="ECO:0007669"/>
    <property type="project" value="TreeGrafter"/>
</dbReference>
<gene>
    <name evidence="6" type="primary">recF</name>
    <name evidence="8" type="ordered locus">wcw_1179</name>
</gene>
<keyword evidence="5 6" id="KW-0238">DNA-binding</keyword>
<dbReference type="GO" id="GO:0003697">
    <property type="term" value="F:single-stranded DNA binding"/>
    <property type="evidence" value="ECO:0007669"/>
    <property type="project" value="UniProtKB-UniRule"/>
</dbReference>
<dbReference type="InterPro" id="IPR003395">
    <property type="entry name" value="RecF/RecN/SMC_N"/>
</dbReference>
<dbReference type="GO" id="GO:0005737">
    <property type="term" value="C:cytoplasm"/>
    <property type="evidence" value="ECO:0007669"/>
    <property type="project" value="UniProtKB-SubCell"/>
</dbReference>
<evidence type="ECO:0000313" key="9">
    <source>
        <dbReference type="Proteomes" id="UP000001505"/>
    </source>
</evidence>
<dbReference type="HOGENOM" id="CLU_040267_0_1_0"/>
<dbReference type="InterPro" id="IPR001238">
    <property type="entry name" value="DNA-binding_RecF"/>
</dbReference>
<dbReference type="RefSeq" id="WP_013182249.1">
    <property type="nucleotide sequence ID" value="NC_014225.1"/>
</dbReference>
<dbReference type="KEGG" id="wch:wcw_1179"/>
<feature type="binding site" evidence="6">
    <location>
        <begin position="30"/>
        <end position="37"/>
    </location>
    <ligand>
        <name>ATP</name>
        <dbReference type="ChEBI" id="CHEBI:30616"/>
    </ligand>
</feature>
<keyword evidence="9" id="KW-1185">Reference proteome</keyword>
<proteinExistence type="inferred from homology"/>
<dbReference type="EMBL" id="CP001928">
    <property type="protein sequence ID" value="ADI38536.1"/>
    <property type="molecule type" value="Genomic_DNA"/>
</dbReference>
<dbReference type="AlphaFoldDB" id="D6YWM5"/>
<dbReference type="InterPro" id="IPR027417">
    <property type="entry name" value="P-loop_NTPase"/>
</dbReference>
<comment type="function">
    <text evidence="6">The RecF protein is involved in DNA metabolism; it is required for DNA replication and normal SOS inducibility. RecF binds preferentially to single-stranded, linear DNA. It also seems to bind ATP.</text>
</comment>
<dbReference type="Pfam" id="PF02463">
    <property type="entry name" value="SMC_N"/>
    <property type="match status" value="1"/>
</dbReference>
<dbReference type="InterPro" id="IPR042174">
    <property type="entry name" value="RecF_2"/>
</dbReference>
<keyword evidence="6" id="KW-0227">DNA damage</keyword>
<evidence type="ECO:0000256" key="6">
    <source>
        <dbReference type="HAMAP-Rule" id="MF_00365"/>
    </source>
</evidence>
<keyword evidence="6" id="KW-0234">DNA repair</keyword>
<organism evidence="8 9">
    <name type="scientific">Waddlia chondrophila (strain ATCC VR-1470 / WSU 86-1044)</name>
    <dbReference type="NCBI Taxonomy" id="716544"/>
    <lineage>
        <taxon>Bacteria</taxon>
        <taxon>Pseudomonadati</taxon>
        <taxon>Chlamydiota</taxon>
        <taxon>Chlamydiia</taxon>
        <taxon>Parachlamydiales</taxon>
        <taxon>Waddliaceae</taxon>
        <taxon>Waddlia</taxon>
    </lineage>
</organism>
<keyword evidence="4 6" id="KW-0067">ATP-binding</keyword>
<evidence type="ECO:0000256" key="2">
    <source>
        <dbReference type="ARBA" id="ARBA00022705"/>
    </source>
</evidence>
<dbReference type="eggNOG" id="COG1195">
    <property type="taxonomic scope" value="Bacteria"/>
</dbReference>
<comment type="subcellular location">
    <subcellularLocation>
        <location evidence="6">Cytoplasm</location>
    </subcellularLocation>
</comment>
<dbReference type="PANTHER" id="PTHR32182:SF0">
    <property type="entry name" value="DNA REPLICATION AND REPAIR PROTEIN RECF"/>
    <property type="match status" value="1"/>
</dbReference>
<keyword evidence="3 6" id="KW-0547">Nucleotide-binding</keyword>
<dbReference type="HAMAP" id="MF_00365">
    <property type="entry name" value="RecF"/>
    <property type="match status" value="1"/>
</dbReference>
<feature type="domain" description="RecF/RecN/SMC N-terminal" evidence="7">
    <location>
        <begin position="3"/>
        <end position="331"/>
    </location>
</feature>
<dbReference type="Gene3D" id="3.40.50.300">
    <property type="entry name" value="P-loop containing nucleotide triphosphate hydrolases"/>
    <property type="match status" value="1"/>
</dbReference>
<evidence type="ECO:0000256" key="3">
    <source>
        <dbReference type="ARBA" id="ARBA00022741"/>
    </source>
</evidence>
<dbReference type="GO" id="GO:0009432">
    <property type="term" value="P:SOS response"/>
    <property type="evidence" value="ECO:0007669"/>
    <property type="project" value="UniProtKB-UniRule"/>
</dbReference>
<dbReference type="GO" id="GO:0006260">
    <property type="term" value="P:DNA replication"/>
    <property type="evidence" value="ECO:0007669"/>
    <property type="project" value="UniProtKB-UniRule"/>
</dbReference>
<evidence type="ECO:0000256" key="4">
    <source>
        <dbReference type="ARBA" id="ARBA00022840"/>
    </source>
</evidence>
<dbReference type="Gene3D" id="1.20.1050.90">
    <property type="entry name" value="RecF/RecN/SMC, N-terminal domain"/>
    <property type="match status" value="1"/>
</dbReference>
<name>D6YWM5_WADCW</name>
<evidence type="ECO:0000256" key="1">
    <source>
        <dbReference type="ARBA" id="ARBA00022490"/>
    </source>
</evidence>
<dbReference type="PANTHER" id="PTHR32182">
    <property type="entry name" value="DNA REPLICATION AND REPAIR PROTEIN RECF"/>
    <property type="match status" value="1"/>
</dbReference>
<dbReference type="NCBIfam" id="TIGR00611">
    <property type="entry name" value="recf"/>
    <property type="match status" value="1"/>
</dbReference>
<keyword evidence="1 6" id="KW-0963">Cytoplasm</keyword>
<protein>
    <recommendedName>
        <fullName evidence="6">DNA replication and repair protein RecF</fullName>
    </recommendedName>
</protein>
<accession>D6YWM5</accession>
<dbReference type="SUPFAM" id="SSF52540">
    <property type="entry name" value="P-loop containing nucleoside triphosphate hydrolases"/>
    <property type="match status" value="1"/>
</dbReference>
<dbReference type="Proteomes" id="UP000001505">
    <property type="component" value="Chromosome"/>
</dbReference>
<reference evidence="8 9" key="1">
    <citation type="journal article" date="2010" name="PLoS ONE">
        <title>The Waddlia genome: a window into chlamydial biology.</title>
        <authorList>
            <person name="Bertelli C."/>
            <person name="Collyn F."/>
            <person name="Croxatto A."/>
            <person name="Ruckert C."/>
            <person name="Polkinghorne A."/>
            <person name="Kebbi-Beghdadi C."/>
            <person name="Goesmann A."/>
            <person name="Vaughan L."/>
            <person name="Greub G."/>
        </authorList>
    </citation>
    <scope>NUCLEOTIDE SEQUENCE [LARGE SCALE GENOMIC DNA]</scope>
    <source>
        <strain evidence="9">ATCC VR-1470 / WSU 86-1044</strain>
    </source>
</reference>
<dbReference type="STRING" id="716544.wcw_1179"/>
<keyword evidence="6" id="KW-0742">SOS response</keyword>
<evidence type="ECO:0000313" key="8">
    <source>
        <dbReference type="EMBL" id="ADI38536.1"/>
    </source>
</evidence>
<dbReference type="GO" id="GO:0005524">
    <property type="term" value="F:ATP binding"/>
    <property type="evidence" value="ECO:0007669"/>
    <property type="project" value="UniProtKB-UniRule"/>
</dbReference>
<evidence type="ECO:0000259" key="7">
    <source>
        <dbReference type="Pfam" id="PF02463"/>
    </source>
</evidence>
<dbReference type="OrthoDB" id="9803889at2"/>
<sequence>MQVKALLLRNFRSYEKAQFTFGPQNNLIIGPNARGKTTILEAIYLLITGRSFRSRNLDEMVREGESGFYVEALYENQEIDHSIRFIYEKRQRQIYTNRHPCRSLSDLIGQLQGALMLPDDVQLVKGAPSRRREFLDLQLAQMNPLYVHHLTRYSRAMQQRNTLLKAQNEQAIDLFEKEMAASGAYLIAERKRIVDLLAQDCARVQDRLSLGKETVSLDYLAKHSPENLSEQYEKMRKREMKMGFSLIGPHLDDLTLKLGDREARLFASEGQKKSLTTALKFAEWIQLNTHSDSVPLMLIDDVGVSLDGGRRERLISLLDTFSQVFVTSTEPLNFHSDARETNHITL</sequence>
<dbReference type="GO" id="GO:0006302">
    <property type="term" value="P:double-strand break repair"/>
    <property type="evidence" value="ECO:0007669"/>
    <property type="project" value="TreeGrafter"/>
</dbReference>
<evidence type="ECO:0000256" key="5">
    <source>
        <dbReference type="ARBA" id="ARBA00023125"/>
    </source>
</evidence>